<evidence type="ECO:0000313" key="3">
    <source>
        <dbReference type="Proteomes" id="UP000070544"/>
    </source>
</evidence>
<accession>A0A139ARN3</accession>
<protein>
    <recommendedName>
        <fullName evidence="4">SH3 domain-containing protein</fullName>
    </recommendedName>
</protein>
<feature type="region of interest" description="Disordered" evidence="1">
    <location>
        <begin position="193"/>
        <end position="237"/>
    </location>
</feature>
<dbReference type="OrthoDB" id="5340910at2759"/>
<feature type="compositionally biased region" description="Polar residues" evidence="1">
    <location>
        <begin position="208"/>
        <end position="217"/>
    </location>
</feature>
<reference evidence="2 3" key="1">
    <citation type="journal article" date="2015" name="Genome Biol. Evol.">
        <title>Phylogenomic analyses indicate that early fungi evolved digesting cell walls of algal ancestors of land plants.</title>
        <authorList>
            <person name="Chang Y."/>
            <person name="Wang S."/>
            <person name="Sekimoto S."/>
            <person name="Aerts A.L."/>
            <person name="Choi C."/>
            <person name="Clum A."/>
            <person name="LaButti K.M."/>
            <person name="Lindquist E.A."/>
            <person name="Yee Ngan C."/>
            <person name="Ohm R.A."/>
            <person name="Salamov A.A."/>
            <person name="Grigoriev I.V."/>
            <person name="Spatafora J.W."/>
            <person name="Berbee M.L."/>
        </authorList>
    </citation>
    <scope>NUCLEOTIDE SEQUENCE [LARGE SCALE GENOMIC DNA]</scope>
    <source>
        <strain evidence="2 3">JEL478</strain>
    </source>
</reference>
<evidence type="ECO:0000313" key="2">
    <source>
        <dbReference type="EMBL" id="KXS19369.1"/>
    </source>
</evidence>
<dbReference type="InterPro" id="IPR036028">
    <property type="entry name" value="SH3-like_dom_sf"/>
</dbReference>
<dbReference type="AlphaFoldDB" id="A0A139ARN3"/>
<evidence type="ECO:0000256" key="1">
    <source>
        <dbReference type="SAM" id="MobiDB-lite"/>
    </source>
</evidence>
<dbReference type="EMBL" id="KQ965738">
    <property type="protein sequence ID" value="KXS19369.1"/>
    <property type="molecule type" value="Genomic_DNA"/>
</dbReference>
<evidence type="ECO:0008006" key="4">
    <source>
        <dbReference type="Google" id="ProtNLM"/>
    </source>
</evidence>
<name>A0A139ARN3_GONPJ</name>
<sequence length="374" mass="38849">MAVGGVCCGASGLWCPAGSTCTSDTCYGSCPSTCGAVCTDTQYDFNNCGSCGNVCEPATGGLMYCENGICKRACPSGSVLSSSSCVPATNTITTVTSAPSRMYTSSPSSSTSPSSLLQSASTSYSLVTETASSQNSVSPVLNLNENALSIGAIIGIGLAAAVAGILFTILAFSLWRRRSRSLLTQEKDPTILTPKGPVVLKRDPPSLGSASSQSRTFAPTQSPPPASQPPSSNTHKPDARISPHWYFVYLASASGKHDEDMVLYEGHPVVASSIHNPAVADEMYLLPGHLVQVRIVFRDGWTLAENLTTGSHGFCPVDCLSVGPSPPLSDASHSLAILPQAPLPSFTRPRQHSLGYPYGGHFPPSVTSSLSLAP</sequence>
<keyword evidence="3" id="KW-1185">Reference proteome</keyword>
<proteinExistence type="predicted"/>
<dbReference type="Proteomes" id="UP000070544">
    <property type="component" value="Unassembled WGS sequence"/>
</dbReference>
<dbReference type="SUPFAM" id="SSF50044">
    <property type="entry name" value="SH3-domain"/>
    <property type="match status" value="1"/>
</dbReference>
<organism evidence="2 3">
    <name type="scientific">Gonapodya prolifera (strain JEL478)</name>
    <name type="common">Monoblepharis prolifera</name>
    <dbReference type="NCBI Taxonomy" id="1344416"/>
    <lineage>
        <taxon>Eukaryota</taxon>
        <taxon>Fungi</taxon>
        <taxon>Fungi incertae sedis</taxon>
        <taxon>Chytridiomycota</taxon>
        <taxon>Chytridiomycota incertae sedis</taxon>
        <taxon>Monoblepharidomycetes</taxon>
        <taxon>Monoblepharidales</taxon>
        <taxon>Gonapodyaceae</taxon>
        <taxon>Gonapodya</taxon>
    </lineage>
</organism>
<gene>
    <name evidence="2" type="ORF">M427DRAFT_52810</name>
</gene>